<protein>
    <recommendedName>
        <fullName evidence="2">DUF6534 domain-containing protein</fullName>
    </recommendedName>
</protein>
<organism evidence="3 4">
    <name type="scientific">Armillaria tabescens</name>
    <name type="common">Ringless honey mushroom</name>
    <name type="synonym">Agaricus tabescens</name>
    <dbReference type="NCBI Taxonomy" id="1929756"/>
    <lineage>
        <taxon>Eukaryota</taxon>
        <taxon>Fungi</taxon>
        <taxon>Dikarya</taxon>
        <taxon>Basidiomycota</taxon>
        <taxon>Agaricomycotina</taxon>
        <taxon>Agaricomycetes</taxon>
        <taxon>Agaricomycetidae</taxon>
        <taxon>Agaricales</taxon>
        <taxon>Marasmiineae</taxon>
        <taxon>Physalacriaceae</taxon>
        <taxon>Desarmillaria</taxon>
    </lineage>
</organism>
<evidence type="ECO:0000313" key="4">
    <source>
        <dbReference type="Proteomes" id="UP001175211"/>
    </source>
</evidence>
<evidence type="ECO:0000313" key="3">
    <source>
        <dbReference type="EMBL" id="KAK0442493.1"/>
    </source>
</evidence>
<keyword evidence="1" id="KW-0472">Membrane</keyword>
<name>A0AA39JH14_ARMTA</name>
<feature type="transmembrane region" description="Helical" evidence="1">
    <location>
        <begin position="59"/>
        <end position="80"/>
    </location>
</feature>
<keyword evidence="1" id="KW-0812">Transmembrane</keyword>
<feature type="transmembrane region" description="Helical" evidence="1">
    <location>
        <begin position="142"/>
        <end position="163"/>
    </location>
</feature>
<dbReference type="Proteomes" id="UP001175211">
    <property type="component" value="Unassembled WGS sequence"/>
</dbReference>
<keyword evidence="4" id="KW-1185">Reference proteome</keyword>
<feature type="transmembrane region" description="Helical" evidence="1">
    <location>
        <begin position="20"/>
        <end position="47"/>
    </location>
</feature>
<proteinExistence type="predicted"/>
<keyword evidence="1" id="KW-1133">Transmembrane helix</keyword>
<accession>A0AA39JH14</accession>
<dbReference type="PANTHER" id="PTHR40465">
    <property type="entry name" value="CHROMOSOME 1, WHOLE GENOME SHOTGUN SEQUENCE"/>
    <property type="match status" value="1"/>
</dbReference>
<dbReference type="Pfam" id="PF20152">
    <property type="entry name" value="DUF6534"/>
    <property type="match status" value="1"/>
</dbReference>
<comment type="caution">
    <text evidence="3">The sequence shown here is derived from an EMBL/GenBank/DDBJ whole genome shotgun (WGS) entry which is preliminary data.</text>
</comment>
<dbReference type="AlphaFoldDB" id="A0AA39JH14"/>
<dbReference type="RefSeq" id="XP_060324311.1">
    <property type="nucleotide sequence ID" value="XM_060465684.1"/>
</dbReference>
<reference evidence="3" key="1">
    <citation type="submission" date="2023-06" db="EMBL/GenBank/DDBJ databases">
        <authorList>
            <consortium name="Lawrence Berkeley National Laboratory"/>
            <person name="Ahrendt S."/>
            <person name="Sahu N."/>
            <person name="Indic B."/>
            <person name="Wong-Bajracharya J."/>
            <person name="Merenyi Z."/>
            <person name="Ke H.-M."/>
            <person name="Monk M."/>
            <person name="Kocsube S."/>
            <person name="Drula E."/>
            <person name="Lipzen A."/>
            <person name="Balint B."/>
            <person name="Henrissat B."/>
            <person name="Andreopoulos B."/>
            <person name="Martin F.M."/>
            <person name="Harder C.B."/>
            <person name="Rigling D."/>
            <person name="Ford K.L."/>
            <person name="Foster G.D."/>
            <person name="Pangilinan J."/>
            <person name="Papanicolaou A."/>
            <person name="Barry K."/>
            <person name="LaButti K."/>
            <person name="Viragh M."/>
            <person name="Koriabine M."/>
            <person name="Yan M."/>
            <person name="Riley R."/>
            <person name="Champramary S."/>
            <person name="Plett K.L."/>
            <person name="Tsai I.J."/>
            <person name="Slot J."/>
            <person name="Sipos G."/>
            <person name="Plett J."/>
            <person name="Nagy L.G."/>
            <person name="Grigoriev I.V."/>
        </authorList>
    </citation>
    <scope>NUCLEOTIDE SEQUENCE</scope>
    <source>
        <strain evidence="3">CCBAS 213</strain>
    </source>
</reference>
<feature type="transmembrane region" description="Helical" evidence="1">
    <location>
        <begin position="169"/>
        <end position="191"/>
    </location>
</feature>
<sequence length="239" mass="27037">MSTHAVYHYVVDTFGNYEEIYNIIWSFKLQILLSMVIIVGVQAIYAIRIWKLGRHFNKIIPWFVVLTVAAAFGAGIFSVYAEYTISSFLSISRIKASTCVVFSVPAISDFIIAFAMCYYLHKCREASEFASTSAMVLRLMRLVVVSGLATSACSLLTLITYLVWPNTLIFLGVDLVLPKFYINSLLVMLNFRPDHRTAARSHSSELRVLRFAPRDSRSDVDEVSISIPMENIQSLEHTK</sequence>
<dbReference type="InterPro" id="IPR045339">
    <property type="entry name" value="DUF6534"/>
</dbReference>
<evidence type="ECO:0000259" key="2">
    <source>
        <dbReference type="Pfam" id="PF20152"/>
    </source>
</evidence>
<dbReference type="PANTHER" id="PTHR40465:SF1">
    <property type="entry name" value="DUF6534 DOMAIN-CONTAINING PROTEIN"/>
    <property type="match status" value="1"/>
</dbReference>
<feature type="transmembrane region" description="Helical" evidence="1">
    <location>
        <begin position="100"/>
        <end position="121"/>
    </location>
</feature>
<dbReference type="EMBL" id="JAUEPS010000064">
    <property type="protein sequence ID" value="KAK0442493.1"/>
    <property type="molecule type" value="Genomic_DNA"/>
</dbReference>
<feature type="domain" description="DUF6534" evidence="2">
    <location>
        <begin position="106"/>
        <end position="192"/>
    </location>
</feature>
<dbReference type="GeneID" id="85349232"/>
<evidence type="ECO:0000256" key="1">
    <source>
        <dbReference type="SAM" id="Phobius"/>
    </source>
</evidence>
<gene>
    <name evidence="3" type="ORF">EV420DRAFT_1076335</name>
</gene>